<proteinExistence type="inferred from homology"/>
<keyword evidence="6" id="KW-1003">Cell membrane</keyword>
<dbReference type="InterPro" id="IPR007273">
    <property type="entry name" value="SCAMP"/>
</dbReference>
<dbReference type="Pfam" id="PF04144">
    <property type="entry name" value="SCAMP"/>
    <property type="match status" value="1"/>
</dbReference>
<keyword evidence="8" id="KW-1185">Reference proteome</keyword>
<reference evidence="7 8" key="1">
    <citation type="submission" date="2024-03" db="EMBL/GenBank/DDBJ databases">
        <title>Complete genome sequence of the green alga Chloropicon roscoffensis RCC1871.</title>
        <authorList>
            <person name="Lemieux C."/>
            <person name="Pombert J.-F."/>
            <person name="Otis C."/>
            <person name="Turmel M."/>
        </authorList>
    </citation>
    <scope>NUCLEOTIDE SEQUENCE [LARGE SCALE GENOMIC DNA]</scope>
    <source>
        <strain evidence="7 8">RCC1871</strain>
    </source>
</reference>
<keyword evidence="3 6" id="KW-0812">Transmembrane</keyword>
<dbReference type="AlphaFoldDB" id="A0AAX4P233"/>
<dbReference type="Proteomes" id="UP001472866">
    <property type="component" value="Chromosome 02"/>
</dbReference>
<evidence type="ECO:0000313" key="7">
    <source>
        <dbReference type="EMBL" id="WZN59964.1"/>
    </source>
</evidence>
<comment type="subcellular location">
    <subcellularLocation>
        <location evidence="6">Cell membrane</location>
        <topology evidence="6">Multi-pass membrane protein</topology>
    </subcellularLocation>
    <subcellularLocation>
        <location evidence="6">Cytoplasmic vesicle</location>
        <location evidence="6">Secretory vesicle membrane</location>
        <topology evidence="6">Multi-pass membrane protein</topology>
    </subcellularLocation>
</comment>
<feature type="transmembrane region" description="Helical" evidence="6">
    <location>
        <begin position="142"/>
        <end position="163"/>
    </location>
</feature>
<sequence length="231" mass="25927">MMNVTGQITGQITKFAAKRQRDAITSRMKDSMSFQTSKVDWEDYNYPPLLQIIHFSIDDIEDPQAKSAVRWAHSSYRLLCFACLFNIAATLVLVSSGAKGSFLNILYAIFNFIILSLVGLYSFYNAYKGLATNNMSMSMKYILIQCLAIVFMVVSVSAYGANFNGLGSLRKAKQASARLKDMWVAWVIIESVLWLINLCVAIYSVYKVQQNRREGRPTAFPLTQNPGPGRA</sequence>
<accession>A0AAX4P233</accession>
<keyword evidence="5 6" id="KW-0472">Membrane</keyword>
<comment type="function">
    <text evidence="1 6">Probably involved in membrane trafficking.</text>
</comment>
<evidence type="ECO:0000256" key="6">
    <source>
        <dbReference type="RuleBase" id="RU363122"/>
    </source>
</evidence>
<keyword evidence="4 6" id="KW-1133">Transmembrane helix</keyword>
<keyword evidence="6" id="KW-0813">Transport</keyword>
<name>A0AAX4P233_9CHLO</name>
<feature type="transmembrane region" description="Helical" evidence="6">
    <location>
        <begin position="102"/>
        <end position="121"/>
    </location>
</feature>
<dbReference type="GO" id="GO:0015031">
    <property type="term" value="P:protein transport"/>
    <property type="evidence" value="ECO:0007669"/>
    <property type="project" value="InterPro"/>
</dbReference>
<dbReference type="GO" id="GO:0005886">
    <property type="term" value="C:plasma membrane"/>
    <property type="evidence" value="ECO:0007669"/>
    <property type="project" value="UniProtKB-SubCell"/>
</dbReference>
<organism evidence="7 8">
    <name type="scientific">Chloropicon roscoffensis</name>
    <dbReference type="NCBI Taxonomy" id="1461544"/>
    <lineage>
        <taxon>Eukaryota</taxon>
        <taxon>Viridiplantae</taxon>
        <taxon>Chlorophyta</taxon>
        <taxon>Chloropicophyceae</taxon>
        <taxon>Chloropicales</taxon>
        <taxon>Chloropicaceae</taxon>
        <taxon>Chloropicon</taxon>
    </lineage>
</organism>
<keyword evidence="6" id="KW-0968">Cytoplasmic vesicle</keyword>
<evidence type="ECO:0000256" key="4">
    <source>
        <dbReference type="ARBA" id="ARBA00022989"/>
    </source>
</evidence>
<gene>
    <name evidence="7" type="ORF">HKI87_02g14920</name>
</gene>
<evidence type="ECO:0000256" key="1">
    <source>
        <dbReference type="ARBA" id="ARBA00004003"/>
    </source>
</evidence>
<feature type="transmembrane region" description="Helical" evidence="6">
    <location>
        <begin position="76"/>
        <end position="96"/>
    </location>
</feature>
<evidence type="ECO:0000313" key="8">
    <source>
        <dbReference type="Proteomes" id="UP001472866"/>
    </source>
</evidence>
<evidence type="ECO:0000256" key="5">
    <source>
        <dbReference type="ARBA" id="ARBA00023136"/>
    </source>
</evidence>
<comment type="similarity">
    <text evidence="2 6">Belongs to the SCAMP family.</text>
</comment>
<dbReference type="GO" id="GO:0030658">
    <property type="term" value="C:transport vesicle membrane"/>
    <property type="evidence" value="ECO:0007669"/>
    <property type="project" value="UniProtKB-SubCell"/>
</dbReference>
<evidence type="ECO:0000256" key="2">
    <source>
        <dbReference type="ARBA" id="ARBA00010482"/>
    </source>
</evidence>
<dbReference type="EMBL" id="CP151502">
    <property type="protein sequence ID" value="WZN59964.1"/>
    <property type="molecule type" value="Genomic_DNA"/>
</dbReference>
<feature type="transmembrane region" description="Helical" evidence="6">
    <location>
        <begin position="183"/>
        <end position="206"/>
    </location>
</feature>
<protein>
    <recommendedName>
        <fullName evidence="6">Secretory carrier-associated membrane protein</fullName>
        <shortName evidence="6">Secretory carrier membrane protein</shortName>
    </recommendedName>
</protein>
<evidence type="ECO:0000256" key="3">
    <source>
        <dbReference type="ARBA" id="ARBA00022692"/>
    </source>
</evidence>